<name>A0A9W9JGT2_9EURO</name>
<keyword evidence="2" id="KW-0238">DNA-binding</keyword>
<evidence type="ECO:0000313" key="6">
    <source>
        <dbReference type="EMBL" id="KAJ5194071.1"/>
    </source>
</evidence>
<evidence type="ECO:0000313" key="7">
    <source>
        <dbReference type="Proteomes" id="UP001150879"/>
    </source>
</evidence>
<dbReference type="GO" id="GO:0008270">
    <property type="term" value="F:zinc ion binding"/>
    <property type="evidence" value="ECO:0007669"/>
    <property type="project" value="InterPro"/>
</dbReference>
<feature type="non-terminal residue" evidence="6">
    <location>
        <position position="1"/>
    </location>
</feature>
<comment type="caution">
    <text evidence="6">The sequence shown here is derived from an EMBL/GenBank/DDBJ whole genome shotgun (WGS) entry which is preliminary data.</text>
</comment>
<reference evidence="6" key="2">
    <citation type="journal article" date="2023" name="IMA Fungus">
        <title>Comparative genomic study of the Penicillium genus elucidates a diverse pangenome and 15 lateral gene transfer events.</title>
        <authorList>
            <person name="Petersen C."/>
            <person name="Sorensen T."/>
            <person name="Nielsen M.R."/>
            <person name="Sondergaard T.E."/>
            <person name="Sorensen J.L."/>
            <person name="Fitzpatrick D.A."/>
            <person name="Frisvad J.C."/>
            <person name="Nielsen K.L."/>
        </authorList>
    </citation>
    <scope>NUCLEOTIDE SEQUENCE</scope>
    <source>
        <strain evidence="6">IBT 16849</strain>
    </source>
</reference>
<sequence>KTLGLSVSCQETRDHLFVPRRLLLLRGSLTGLIQKFTLLPSMASTRASPACGNCRSRRIKCNLLRPRCSQCARAGLGCTGYRSPSDMLFRDQTKSTIRKFTATSTRVITANKHATCWSLVAMKPTFNVEELAQKVFSDNFEILGDGCKHWMDSGAEHPSSATISLTSVGLAALAVVHKDPDMMDMARRKYTFAIRVLNKAIIAHRGSGIEQSIAGSFILSIFEIITCDKHSSSHAWQNHVHGAAAFFGYLCSANRLPVSPVKELIEICYTTALACLISGRAVPHFLLELPARFGVSSSTSKKDEDPLLSAMRLFSIMGTLVNIWGLADQSYFPPSQLILLGIKHDEALQNWAASLPAAWTYHDHPEGRQSIYKNVWYARMWNYYRLARILANRIIIDNFDILSPAMLPGDNFKLQHDQSGEAIAFLLQGVYISLPFMFNSEQMPATSIPLSGALFFTTTILQSLLETTDRAALIQDWSSPACEVLGERFAFTKGIVMKNLQ</sequence>
<dbReference type="Gene3D" id="4.10.240.10">
    <property type="entry name" value="Zn(2)-C6 fungal-type DNA-binding domain"/>
    <property type="match status" value="1"/>
</dbReference>
<dbReference type="InterPro" id="IPR036864">
    <property type="entry name" value="Zn2-C6_fun-type_DNA-bd_sf"/>
</dbReference>
<gene>
    <name evidence="6" type="ORF">N7472_006537</name>
</gene>
<dbReference type="Proteomes" id="UP001150879">
    <property type="component" value="Unassembled WGS sequence"/>
</dbReference>
<dbReference type="EMBL" id="JAPQKP010000004">
    <property type="protein sequence ID" value="KAJ5194071.1"/>
    <property type="molecule type" value="Genomic_DNA"/>
</dbReference>
<dbReference type="CDD" id="cd00067">
    <property type="entry name" value="GAL4"/>
    <property type="match status" value="1"/>
</dbReference>
<accession>A0A9W9JGT2</accession>
<dbReference type="AlphaFoldDB" id="A0A9W9JGT2"/>
<keyword evidence="4" id="KW-0539">Nucleus</keyword>
<proteinExistence type="predicted"/>
<dbReference type="GO" id="GO:0000981">
    <property type="term" value="F:DNA-binding transcription factor activity, RNA polymerase II-specific"/>
    <property type="evidence" value="ECO:0007669"/>
    <property type="project" value="InterPro"/>
</dbReference>
<reference evidence="6" key="1">
    <citation type="submission" date="2022-11" db="EMBL/GenBank/DDBJ databases">
        <authorList>
            <person name="Petersen C."/>
        </authorList>
    </citation>
    <scope>NUCLEOTIDE SEQUENCE</scope>
    <source>
        <strain evidence="6">IBT 16849</strain>
    </source>
</reference>
<dbReference type="OrthoDB" id="5429770at2759"/>
<dbReference type="InterPro" id="IPR001138">
    <property type="entry name" value="Zn2Cys6_DnaBD"/>
</dbReference>
<dbReference type="InterPro" id="IPR053175">
    <property type="entry name" value="DHMBA_Reg_Transcription_Factor"/>
</dbReference>
<dbReference type="GO" id="GO:0003677">
    <property type="term" value="F:DNA binding"/>
    <property type="evidence" value="ECO:0007669"/>
    <property type="project" value="UniProtKB-KW"/>
</dbReference>
<keyword evidence="1" id="KW-0805">Transcription regulation</keyword>
<evidence type="ECO:0000256" key="3">
    <source>
        <dbReference type="ARBA" id="ARBA00023163"/>
    </source>
</evidence>
<dbReference type="SUPFAM" id="SSF57701">
    <property type="entry name" value="Zn2/Cys6 DNA-binding domain"/>
    <property type="match status" value="1"/>
</dbReference>
<evidence type="ECO:0000259" key="5">
    <source>
        <dbReference type="PROSITE" id="PS50048"/>
    </source>
</evidence>
<dbReference type="PROSITE" id="PS00463">
    <property type="entry name" value="ZN2_CY6_FUNGAL_1"/>
    <property type="match status" value="1"/>
</dbReference>
<dbReference type="PROSITE" id="PS50048">
    <property type="entry name" value="ZN2_CY6_FUNGAL_2"/>
    <property type="match status" value="1"/>
</dbReference>
<keyword evidence="3" id="KW-0804">Transcription</keyword>
<evidence type="ECO:0000256" key="1">
    <source>
        <dbReference type="ARBA" id="ARBA00023015"/>
    </source>
</evidence>
<keyword evidence="7" id="KW-1185">Reference proteome</keyword>
<evidence type="ECO:0000256" key="2">
    <source>
        <dbReference type="ARBA" id="ARBA00023125"/>
    </source>
</evidence>
<protein>
    <recommendedName>
        <fullName evidence="5">Zn(2)-C6 fungal-type domain-containing protein</fullName>
    </recommendedName>
</protein>
<organism evidence="6 7">
    <name type="scientific">Penicillium cf. griseofulvum</name>
    <dbReference type="NCBI Taxonomy" id="2972120"/>
    <lineage>
        <taxon>Eukaryota</taxon>
        <taxon>Fungi</taxon>
        <taxon>Dikarya</taxon>
        <taxon>Ascomycota</taxon>
        <taxon>Pezizomycotina</taxon>
        <taxon>Eurotiomycetes</taxon>
        <taxon>Eurotiomycetidae</taxon>
        <taxon>Eurotiales</taxon>
        <taxon>Aspergillaceae</taxon>
        <taxon>Penicillium</taxon>
    </lineage>
</organism>
<dbReference type="PANTHER" id="PTHR38791">
    <property type="entry name" value="ZN(II)2CYS6 TRANSCRIPTION FACTOR (EUROFUNG)-RELATED-RELATED"/>
    <property type="match status" value="1"/>
</dbReference>
<feature type="domain" description="Zn(2)-C6 fungal-type" evidence="5">
    <location>
        <begin position="50"/>
        <end position="79"/>
    </location>
</feature>
<dbReference type="SMART" id="SM00066">
    <property type="entry name" value="GAL4"/>
    <property type="match status" value="1"/>
</dbReference>
<dbReference type="Pfam" id="PF00172">
    <property type="entry name" value="Zn_clus"/>
    <property type="match status" value="1"/>
</dbReference>
<evidence type="ECO:0000256" key="4">
    <source>
        <dbReference type="ARBA" id="ARBA00023242"/>
    </source>
</evidence>